<proteinExistence type="predicted"/>
<accession>A0AAV9W3S2</accession>
<evidence type="ECO:0000313" key="2">
    <source>
        <dbReference type="Proteomes" id="UP001370758"/>
    </source>
</evidence>
<keyword evidence="2" id="KW-1185">Reference proteome</keyword>
<comment type="caution">
    <text evidence="1">The sequence shown here is derived from an EMBL/GenBank/DDBJ whole genome shotgun (WGS) entry which is preliminary data.</text>
</comment>
<organism evidence="1 2">
    <name type="scientific">Arthrobotrys musiformis</name>
    <dbReference type="NCBI Taxonomy" id="47236"/>
    <lineage>
        <taxon>Eukaryota</taxon>
        <taxon>Fungi</taxon>
        <taxon>Dikarya</taxon>
        <taxon>Ascomycota</taxon>
        <taxon>Pezizomycotina</taxon>
        <taxon>Orbiliomycetes</taxon>
        <taxon>Orbiliales</taxon>
        <taxon>Orbiliaceae</taxon>
        <taxon>Arthrobotrys</taxon>
    </lineage>
</organism>
<evidence type="ECO:0000313" key="1">
    <source>
        <dbReference type="EMBL" id="KAK6501581.1"/>
    </source>
</evidence>
<dbReference type="AlphaFoldDB" id="A0AAV9W3S2"/>
<reference evidence="1 2" key="1">
    <citation type="submission" date="2023-08" db="EMBL/GenBank/DDBJ databases">
        <authorList>
            <person name="Palmer J.M."/>
        </authorList>
    </citation>
    <scope>NUCLEOTIDE SEQUENCE [LARGE SCALE GENOMIC DNA]</scope>
    <source>
        <strain evidence="1 2">TWF481</strain>
    </source>
</reference>
<name>A0AAV9W3S2_9PEZI</name>
<dbReference type="EMBL" id="JAVHJL010000006">
    <property type="protein sequence ID" value="KAK6501581.1"/>
    <property type="molecule type" value="Genomic_DNA"/>
</dbReference>
<dbReference type="Proteomes" id="UP001370758">
    <property type="component" value="Unassembled WGS sequence"/>
</dbReference>
<gene>
    <name evidence="1" type="ORF">TWF481_009415</name>
</gene>
<sequence>MTRSSSLGKKLLIGRRRKAAENCSIGRVTVNQRNGGYIANPLGESLVRTFRPDEMVVLRWIFGENGLNEQAVGGPQQKEKKPAVSTSSADWKRNTRKVLLSYVLLVLEGLVDVVRSCGGNLGMMATGKWVPVIRGEWIGSVKDDGENWTGTEWFEVDVSDLMPAEINHFLPQFWALQHPTQFYT</sequence>
<protein>
    <submittedName>
        <fullName evidence="1">Uncharacterized protein</fullName>
    </submittedName>
</protein>